<dbReference type="SUPFAM" id="SSF51316">
    <property type="entry name" value="Mss4-like"/>
    <property type="match status" value="1"/>
</dbReference>
<evidence type="ECO:0000256" key="1">
    <source>
        <dbReference type="ARBA" id="ARBA00005495"/>
    </source>
</evidence>
<dbReference type="InterPro" id="IPR006913">
    <property type="entry name" value="CENP-V/GFA"/>
</dbReference>
<organism evidence="6 7">
    <name type="scientific">Hohenbuehelia grisea</name>
    <dbReference type="NCBI Taxonomy" id="104357"/>
    <lineage>
        <taxon>Eukaryota</taxon>
        <taxon>Fungi</taxon>
        <taxon>Dikarya</taxon>
        <taxon>Basidiomycota</taxon>
        <taxon>Agaricomycotina</taxon>
        <taxon>Agaricomycetes</taxon>
        <taxon>Agaricomycetidae</taxon>
        <taxon>Agaricales</taxon>
        <taxon>Pleurotineae</taxon>
        <taxon>Pleurotaceae</taxon>
        <taxon>Hohenbuehelia</taxon>
    </lineage>
</organism>
<accession>A0ABR3IPK7</accession>
<proteinExistence type="inferred from homology"/>
<dbReference type="PANTHER" id="PTHR33337:SF39">
    <property type="entry name" value="DUF636 DOMAIN PROTEIN (AFU_ORTHOLOGUE AFUA_6G11530)"/>
    <property type="match status" value="1"/>
</dbReference>
<keyword evidence="7" id="KW-1185">Reference proteome</keyword>
<dbReference type="Proteomes" id="UP001556367">
    <property type="component" value="Unassembled WGS sequence"/>
</dbReference>
<evidence type="ECO:0000313" key="7">
    <source>
        <dbReference type="Proteomes" id="UP001556367"/>
    </source>
</evidence>
<evidence type="ECO:0000256" key="2">
    <source>
        <dbReference type="ARBA" id="ARBA00022723"/>
    </source>
</evidence>
<dbReference type="Gene3D" id="3.90.1590.10">
    <property type="entry name" value="glutathione-dependent formaldehyde- activating enzyme (gfa)"/>
    <property type="match status" value="1"/>
</dbReference>
<dbReference type="Pfam" id="PF04828">
    <property type="entry name" value="GFA"/>
    <property type="match status" value="1"/>
</dbReference>
<feature type="domain" description="CENP-V/GFA" evidence="5">
    <location>
        <begin position="10"/>
        <end position="130"/>
    </location>
</feature>
<dbReference type="InterPro" id="IPR011057">
    <property type="entry name" value="Mss4-like_sf"/>
</dbReference>
<keyword evidence="2" id="KW-0479">Metal-binding</keyword>
<reference evidence="7" key="1">
    <citation type="submission" date="2024-06" db="EMBL/GenBank/DDBJ databases">
        <title>Multi-omics analyses provide insights into the biosynthesis of the anticancer antibiotic pleurotin in Hohenbuehelia grisea.</title>
        <authorList>
            <person name="Weaver J.A."/>
            <person name="Alberti F."/>
        </authorList>
    </citation>
    <scope>NUCLEOTIDE SEQUENCE [LARGE SCALE GENOMIC DNA]</scope>
    <source>
        <strain evidence="7">T-177</strain>
    </source>
</reference>
<gene>
    <name evidence="6" type="ORF">HGRIS_000738</name>
</gene>
<evidence type="ECO:0000313" key="6">
    <source>
        <dbReference type="EMBL" id="KAL0945225.1"/>
    </source>
</evidence>
<comment type="similarity">
    <text evidence="1">Belongs to the Gfa family.</text>
</comment>
<dbReference type="EMBL" id="JASNQZ010000018">
    <property type="protein sequence ID" value="KAL0945225.1"/>
    <property type="molecule type" value="Genomic_DNA"/>
</dbReference>
<evidence type="ECO:0000259" key="5">
    <source>
        <dbReference type="PROSITE" id="PS51891"/>
    </source>
</evidence>
<keyword evidence="3" id="KW-0862">Zinc</keyword>
<evidence type="ECO:0000256" key="3">
    <source>
        <dbReference type="ARBA" id="ARBA00022833"/>
    </source>
</evidence>
<name>A0ABR3IPK7_9AGAR</name>
<dbReference type="PANTHER" id="PTHR33337">
    <property type="entry name" value="GFA DOMAIN-CONTAINING PROTEIN"/>
    <property type="match status" value="1"/>
</dbReference>
<dbReference type="PROSITE" id="PS51891">
    <property type="entry name" value="CENP_V_GFA"/>
    <property type="match status" value="1"/>
</dbReference>
<sequence>MSTAVASIVRRGACLCQRVRYELRGEPKSHLVCHCKNCQKFSGSAFMTNLFYKPEDVIITQGKESIKTYKDANTDSGNTLTRSFCSECGSSLFLKNSTIELTIVCSGNVEDPVQLIPKRELYPQDKRSWVSLQTLNIPAKKSNM</sequence>
<comment type="caution">
    <text evidence="6">The sequence shown here is derived from an EMBL/GenBank/DDBJ whole genome shotgun (WGS) entry which is preliminary data.</text>
</comment>
<evidence type="ECO:0000256" key="4">
    <source>
        <dbReference type="ARBA" id="ARBA00023239"/>
    </source>
</evidence>
<protein>
    <recommendedName>
        <fullName evidence="5">CENP-V/GFA domain-containing protein</fullName>
    </recommendedName>
</protein>
<keyword evidence="4" id="KW-0456">Lyase</keyword>